<keyword evidence="2" id="KW-1185">Reference proteome</keyword>
<gene>
    <name evidence="1" type="ORF">KIN20_008344</name>
</gene>
<proteinExistence type="predicted"/>
<evidence type="ECO:0000313" key="1">
    <source>
        <dbReference type="EMBL" id="KAJ1352142.1"/>
    </source>
</evidence>
<dbReference type="AlphaFoldDB" id="A0AAD5M4P2"/>
<dbReference type="Proteomes" id="UP001196413">
    <property type="component" value="Unassembled WGS sequence"/>
</dbReference>
<reference evidence="1" key="1">
    <citation type="submission" date="2021-06" db="EMBL/GenBank/DDBJ databases">
        <title>Parelaphostrongylus tenuis whole genome reference sequence.</title>
        <authorList>
            <person name="Garwood T.J."/>
            <person name="Larsen P.A."/>
            <person name="Fountain-Jones N.M."/>
            <person name="Garbe J.R."/>
            <person name="Macchietto M.G."/>
            <person name="Kania S.A."/>
            <person name="Gerhold R.W."/>
            <person name="Richards J.E."/>
            <person name="Wolf T.M."/>
        </authorList>
    </citation>
    <scope>NUCLEOTIDE SEQUENCE</scope>
    <source>
        <strain evidence="1">MNPRO001-30</strain>
        <tissue evidence="1">Meninges</tissue>
    </source>
</reference>
<evidence type="ECO:0000313" key="2">
    <source>
        <dbReference type="Proteomes" id="UP001196413"/>
    </source>
</evidence>
<name>A0AAD5M4P2_PARTN</name>
<sequence length="51" mass="5994">MDRWICPISRNLQQEEKYGAKTLFIDCCNDSSENTRFCCTSRSIKDISKEE</sequence>
<dbReference type="EMBL" id="JAHQIW010001308">
    <property type="protein sequence ID" value="KAJ1352142.1"/>
    <property type="molecule type" value="Genomic_DNA"/>
</dbReference>
<organism evidence="1 2">
    <name type="scientific">Parelaphostrongylus tenuis</name>
    <name type="common">Meningeal worm</name>
    <dbReference type="NCBI Taxonomy" id="148309"/>
    <lineage>
        <taxon>Eukaryota</taxon>
        <taxon>Metazoa</taxon>
        <taxon>Ecdysozoa</taxon>
        <taxon>Nematoda</taxon>
        <taxon>Chromadorea</taxon>
        <taxon>Rhabditida</taxon>
        <taxon>Rhabditina</taxon>
        <taxon>Rhabditomorpha</taxon>
        <taxon>Strongyloidea</taxon>
        <taxon>Metastrongylidae</taxon>
        <taxon>Parelaphostrongylus</taxon>
    </lineage>
</organism>
<accession>A0AAD5M4P2</accession>
<comment type="caution">
    <text evidence="1">The sequence shown here is derived from an EMBL/GenBank/DDBJ whole genome shotgun (WGS) entry which is preliminary data.</text>
</comment>
<protein>
    <submittedName>
        <fullName evidence="1">Uncharacterized protein</fullName>
    </submittedName>
</protein>